<sequence length="169" mass="18442">MPRPHPARWQTPRGLVRCPARAQPGAHVVQDRGGRRASLDSAEGLGRMRRRHRERGSCRHREPRPWRASSPISSLKLWSREEPSGLKVGGPGPSSALGTGHWSPCPAPRWTRPAQTRTHPGLTLAMPLLHVSPRPRPRGGSFSASPAPGAGSQMSVNHLCSLPALRRET</sequence>
<dbReference type="EMBL" id="JACASE010000020">
    <property type="protein sequence ID" value="KAF6394498.1"/>
    <property type="molecule type" value="Genomic_DNA"/>
</dbReference>
<evidence type="ECO:0000313" key="2">
    <source>
        <dbReference type="EMBL" id="KAF6394498.1"/>
    </source>
</evidence>
<comment type="caution">
    <text evidence="2">The sequence shown here is derived from an EMBL/GenBank/DDBJ whole genome shotgun (WGS) entry which is preliminary data.</text>
</comment>
<organism evidence="2 3">
    <name type="scientific">Rousettus aegyptiacus</name>
    <name type="common">Egyptian fruit bat</name>
    <name type="synonym">Pteropus aegyptiacus</name>
    <dbReference type="NCBI Taxonomy" id="9407"/>
    <lineage>
        <taxon>Eukaryota</taxon>
        <taxon>Metazoa</taxon>
        <taxon>Chordata</taxon>
        <taxon>Craniata</taxon>
        <taxon>Vertebrata</taxon>
        <taxon>Euteleostomi</taxon>
        <taxon>Mammalia</taxon>
        <taxon>Eutheria</taxon>
        <taxon>Laurasiatheria</taxon>
        <taxon>Chiroptera</taxon>
        <taxon>Yinpterochiroptera</taxon>
        <taxon>Pteropodoidea</taxon>
        <taxon>Pteropodidae</taxon>
        <taxon>Rousettinae</taxon>
        <taxon>Rousettus</taxon>
    </lineage>
</organism>
<dbReference type="AlphaFoldDB" id="A0A7J8B712"/>
<feature type="compositionally biased region" description="Low complexity" evidence="1">
    <location>
        <begin position="138"/>
        <end position="152"/>
    </location>
</feature>
<feature type="region of interest" description="Disordered" evidence="1">
    <location>
        <begin position="1"/>
        <end position="117"/>
    </location>
</feature>
<feature type="compositionally biased region" description="Basic and acidic residues" evidence="1">
    <location>
        <begin position="29"/>
        <end position="38"/>
    </location>
</feature>
<evidence type="ECO:0000313" key="3">
    <source>
        <dbReference type="Proteomes" id="UP000593571"/>
    </source>
</evidence>
<evidence type="ECO:0000256" key="1">
    <source>
        <dbReference type="SAM" id="MobiDB-lite"/>
    </source>
</evidence>
<keyword evidence="3" id="KW-1185">Reference proteome</keyword>
<protein>
    <submittedName>
        <fullName evidence="2">Uncharacterized protein</fullName>
    </submittedName>
</protein>
<gene>
    <name evidence="2" type="ORF">HJG63_010452</name>
</gene>
<feature type="compositionally biased region" description="Basic and acidic residues" evidence="1">
    <location>
        <begin position="55"/>
        <end position="65"/>
    </location>
</feature>
<dbReference type="Proteomes" id="UP000593571">
    <property type="component" value="Unassembled WGS sequence"/>
</dbReference>
<accession>A0A7J8B712</accession>
<proteinExistence type="predicted"/>
<name>A0A7J8B712_ROUAE</name>
<reference evidence="2 3" key="1">
    <citation type="journal article" date="2020" name="Nature">
        <title>Six reference-quality genomes reveal evolution of bat adaptations.</title>
        <authorList>
            <person name="Jebb D."/>
            <person name="Huang Z."/>
            <person name="Pippel M."/>
            <person name="Hughes G.M."/>
            <person name="Lavrichenko K."/>
            <person name="Devanna P."/>
            <person name="Winkler S."/>
            <person name="Jermiin L.S."/>
            <person name="Skirmuntt E.C."/>
            <person name="Katzourakis A."/>
            <person name="Burkitt-Gray L."/>
            <person name="Ray D.A."/>
            <person name="Sullivan K.A.M."/>
            <person name="Roscito J.G."/>
            <person name="Kirilenko B.M."/>
            <person name="Davalos L.M."/>
            <person name="Corthals A.P."/>
            <person name="Power M.L."/>
            <person name="Jones G."/>
            <person name="Ransome R.D."/>
            <person name="Dechmann D.K.N."/>
            <person name="Locatelli A.G."/>
            <person name="Puechmaille S.J."/>
            <person name="Fedrigo O."/>
            <person name="Jarvis E.D."/>
            <person name="Hiller M."/>
            <person name="Vernes S.C."/>
            <person name="Myers E.W."/>
            <person name="Teeling E.C."/>
        </authorList>
    </citation>
    <scope>NUCLEOTIDE SEQUENCE [LARGE SCALE GENOMIC DNA]</scope>
    <source>
        <strain evidence="2">MRouAeg1</strain>
        <tissue evidence="2">Muscle</tissue>
    </source>
</reference>
<feature type="region of interest" description="Disordered" evidence="1">
    <location>
        <begin position="130"/>
        <end position="169"/>
    </location>
</feature>